<reference evidence="1" key="1">
    <citation type="submission" date="2019-10" db="EMBL/GenBank/DDBJ databases">
        <authorList>
            <consortium name="DOE Joint Genome Institute"/>
            <person name="Kuo A."/>
            <person name="Miyauchi S."/>
            <person name="Kiss E."/>
            <person name="Drula E."/>
            <person name="Kohler A."/>
            <person name="Sanchez-Garcia M."/>
            <person name="Andreopoulos B."/>
            <person name="Barry K.W."/>
            <person name="Bonito G."/>
            <person name="Buee M."/>
            <person name="Carver A."/>
            <person name="Chen C."/>
            <person name="Cichocki N."/>
            <person name="Clum A."/>
            <person name="Culley D."/>
            <person name="Crous P.W."/>
            <person name="Fauchery L."/>
            <person name="Girlanda M."/>
            <person name="Hayes R."/>
            <person name="Keri Z."/>
            <person name="LaButti K."/>
            <person name="Lipzen A."/>
            <person name="Lombard V."/>
            <person name="Magnuson J."/>
            <person name="Maillard F."/>
            <person name="Morin E."/>
            <person name="Murat C."/>
            <person name="Nolan M."/>
            <person name="Ohm R."/>
            <person name="Pangilinan J."/>
            <person name="Pereira M."/>
            <person name="Perotto S."/>
            <person name="Peter M."/>
            <person name="Riley R."/>
            <person name="Sitrit Y."/>
            <person name="Stielow B."/>
            <person name="Szollosi G."/>
            <person name="Zifcakova L."/>
            <person name="Stursova M."/>
            <person name="Spatafora J.W."/>
            <person name="Tedersoo L."/>
            <person name="Vaario L.-M."/>
            <person name="Yamada A."/>
            <person name="Yan M."/>
            <person name="Wang P."/>
            <person name="Xu J."/>
            <person name="Bruns T."/>
            <person name="Baldrian P."/>
            <person name="Vilgalys R."/>
            <person name="Henrissat B."/>
            <person name="Grigoriev I.V."/>
            <person name="Hibbett D."/>
            <person name="Nagy L.G."/>
            <person name="Martin F.M."/>
        </authorList>
    </citation>
    <scope>NUCLEOTIDE SEQUENCE</scope>
    <source>
        <strain evidence="1">BED1</strain>
    </source>
</reference>
<dbReference type="InterPro" id="IPR011989">
    <property type="entry name" value="ARM-like"/>
</dbReference>
<dbReference type="SUPFAM" id="SSF48371">
    <property type="entry name" value="ARM repeat"/>
    <property type="match status" value="1"/>
</dbReference>
<dbReference type="Gene3D" id="1.25.10.10">
    <property type="entry name" value="Leucine-rich Repeat Variant"/>
    <property type="match status" value="1"/>
</dbReference>
<reference evidence="1" key="2">
    <citation type="journal article" date="2020" name="Nat. Commun.">
        <title>Large-scale genome sequencing of mycorrhizal fungi provides insights into the early evolution of symbiotic traits.</title>
        <authorList>
            <person name="Miyauchi S."/>
            <person name="Kiss E."/>
            <person name="Kuo A."/>
            <person name="Drula E."/>
            <person name="Kohler A."/>
            <person name="Sanchez-Garcia M."/>
            <person name="Morin E."/>
            <person name="Andreopoulos B."/>
            <person name="Barry K.W."/>
            <person name="Bonito G."/>
            <person name="Buee M."/>
            <person name="Carver A."/>
            <person name="Chen C."/>
            <person name="Cichocki N."/>
            <person name="Clum A."/>
            <person name="Culley D."/>
            <person name="Crous P.W."/>
            <person name="Fauchery L."/>
            <person name="Girlanda M."/>
            <person name="Hayes R.D."/>
            <person name="Keri Z."/>
            <person name="LaButti K."/>
            <person name="Lipzen A."/>
            <person name="Lombard V."/>
            <person name="Magnuson J."/>
            <person name="Maillard F."/>
            <person name="Murat C."/>
            <person name="Nolan M."/>
            <person name="Ohm R.A."/>
            <person name="Pangilinan J."/>
            <person name="Pereira M.F."/>
            <person name="Perotto S."/>
            <person name="Peter M."/>
            <person name="Pfister S."/>
            <person name="Riley R."/>
            <person name="Sitrit Y."/>
            <person name="Stielow J.B."/>
            <person name="Szollosi G."/>
            <person name="Zifcakova L."/>
            <person name="Stursova M."/>
            <person name="Spatafora J.W."/>
            <person name="Tedersoo L."/>
            <person name="Vaario L.M."/>
            <person name="Yamada A."/>
            <person name="Yan M."/>
            <person name="Wang P."/>
            <person name="Xu J."/>
            <person name="Bruns T."/>
            <person name="Baldrian P."/>
            <person name="Vilgalys R."/>
            <person name="Dunand C."/>
            <person name="Henrissat B."/>
            <person name="Grigoriev I.V."/>
            <person name="Hibbett D."/>
            <person name="Nagy L.G."/>
            <person name="Martin F.M."/>
        </authorList>
    </citation>
    <scope>NUCLEOTIDE SEQUENCE</scope>
    <source>
        <strain evidence="1">BED1</strain>
    </source>
</reference>
<dbReference type="AlphaFoldDB" id="A0AAD4BUA7"/>
<sequence length="441" mass="49146">MKSGHTVPALLNLVKRFDDLIAPAATRVLCSLLPEDDLRGMMLQLGVLSILLDMLERCSDQTKQVACHALVKFAQYDDIQHVMSRDGYLRKLAMRSQSHVQSKRGGAIIALVALGNARARVTAAVMEAIKAAKTIHILVTRLNQKSTALSAASALAGLVKIADDKCGAQIGIVGMLQRRWFDGLRGEDGLQVMSRLLECERLRLAVLKAGAVDVLCEMIDPGDYERTYAGLHYLRVVARFGVERSTLPTRELLSLASHVVNALRVPYWRVKRIAIEILSFLSAEEDLRTLMADGLLGLLGNRHAGVVFAASTLLGFLVIDKSVRDRLLMEEAFWTFSREYYEGLNIDYDEENGPCIGEAYESVRNMIKLILDFENGEVAVRDTVTCGQTGQPDCLNNFCNSSTCVATHVEQQSAERNRWFAHVPYEPEKNRLGGHWIMWRK</sequence>
<accession>A0AAD4BUA7</accession>
<evidence type="ECO:0000313" key="1">
    <source>
        <dbReference type="EMBL" id="KAF8440044.1"/>
    </source>
</evidence>
<organism evidence="1 2">
    <name type="scientific">Boletus edulis BED1</name>
    <dbReference type="NCBI Taxonomy" id="1328754"/>
    <lineage>
        <taxon>Eukaryota</taxon>
        <taxon>Fungi</taxon>
        <taxon>Dikarya</taxon>
        <taxon>Basidiomycota</taxon>
        <taxon>Agaricomycotina</taxon>
        <taxon>Agaricomycetes</taxon>
        <taxon>Agaricomycetidae</taxon>
        <taxon>Boletales</taxon>
        <taxon>Boletineae</taxon>
        <taxon>Boletaceae</taxon>
        <taxon>Boletoideae</taxon>
        <taxon>Boletus</taxon>
    </lineage>
</organism>
<dbReference type="EMBL" id="WHUW01000013">
    <property type="protein sequence ID" value="KAF8440044.1"/>
    <property type="molecule type" value="Genomic_DNA"/>
</dbReference>
<keyword evidence="2" id="KW-1185">Reference proteome</keyword>
<comment type="caution">
    <text evidence="1">The sequence shown here is derived from an EMBL/GenBank/DDBJ whole genome shotgun (WGS) entry which is preliminary data.</text>
</comment>
<evidence type="ECO:0000313" key="2">
    <source>
        <dbReference type="Proteomes" id="UP001194468"/>
    </source>
</evidence>
<proteinExistence type="predicted"/>
<dbReference type="Proteomes" id="UP001194468">
    <property type="component" value="Unassembled WGS sequence"/>
</dbReference>
<protein>
    <submittedName>
        <fullName evidence="1">Armadillo-type protein</fullName>
    </submittedName>
</protein>
<name>A0AAD4BUA7_BOLED</name>
<dbReference type="InterPro" id="IPR016024">
    <property type="entry name" value="ARM-type_fold"/>
</dbReference>
<gene>
    <name evidence="1" type="ORF">L210DRAFT_2197044</name>
</gene>